<accession>A0A6I3NGS4</accession>
<comment type="caution">
    <text evidence="1">The sequence shown here is derived from an EMBL/GenBank/DDBJ whole genome shotgun (WGS) entry which is preliminary data.</text>
</comment>
<dbReference type="Pfam" id="PF00990">
    <property type="entry name" value="GGDEF"/>
    <property type="match status" value="1"/>
</dbReference>
<proteinExistence type="predicted"/>
<dbReference type="InterPro" id="IPR000160">
    <property type="entry name" value="GGDEF_dom"/>
</dbReference>
<dbReference type="InterPro" id="IPR019734">
    <property type="entry name" value="TPR_rpt"/>
</dbReference>
<dbReference type="InterPro" id="IPR029787">
    <property type="entry name" value="Nucleotide_cyclase"/>
</dbReference>
<dbReference type="SUPFAM" id="SSF81901">
    <property type="entry name" value="HCP-like"/>
    <property type="match status" value="1"/>
</dbReference>
<dbReference type="NCBIfam" id="TIGR00254">
    <property type="entry name" value="GGDEF"/>
    <property type="match status" value="1"/>
</dbReference>
<reference evidence="1" key="1">
    <citation type="journal article" date="2019" name="Nat. Med.">
        <title>A library of human gut bacterial isolates paired with longitudinal multiomics data enables mechanistic microbiome research.</title>
        <authorList>
            <person name="Poyet M."/>
            <person name="Groussin M."/>
            <person name="Gibbons S.M."/>
            <person name="Avila-Pacheco J."/>
            <person name="Jiang X."/>
            <person name="Kearney S.M."/>
            <person name="Perrotta A.R."/>
            <person name="Berdy B."/>
            <person name="Zhao S."/>
            <person name="Lieberman T.D."/>
            <person name="Swanson P.K."/>
            <person name="Smith M."/>
            <person name="Roesemann S."/>
            <person name="Alexander J.E."/>
            <person name="Rich S.A."/>
            <person name="Livny J."/>
            <person name="Vlamakis H."/>
            <person name="Clish C."/>
            <person name="Bullock K."/>
            <person name="Deik A."/>
            <person name="Scott J."/>
            <person name="Pierce K.A."/>
            <person name="Xavier R.J."/>
            <person name="Alm E.J."/>
        </authorList>
    </citation>
    <scope>NUCLEOTIDE SEQUENCE</scope>
    <source>
        <strain evidence="1">BIOML-A179</strain>
    </source>
</reference>
<dbReference type="PANTHER" id="PTHR45138:SF9">
    <property type="entry name" value="DIGUANYLATE CYCLASE DGCM-RELATED"/>
    <property type="match status" value="1"/>
</dbReference>
<dbReference type="Gene3D" id="1.25.40.10">
    <property type="entry name" value="Tetratricopeptide repeat domain"/>
    <property type="match status" value="1"/>
</dbReference>
<sequence length="650" mass="75403">MKIKYLKGSIKIMTALLCLCFVFILIEWNRSTVTKEVVNQIDHFSIYSWEENQVEEYKSQILAELSQMTRRSDLQKGFYALGFLEALDGNFEESTHYYLKALSIGEDSSSTICINLYKELAYNALALNDEETANYYFELAEKNVSKFYMIKLKSSLYRRFSQGIVEFSSNPQSSIPLLEFVIDNNVNEYDYLEAHRLLTNVYLLSGYYEKSIMYLLDAYKVSVWNDYKIIQEEVSIKLGQAYFLNGDYEQAISILESLFPRNKKDDFISYIPQLVESYRVVQGYDKAIEFLNDYVSQLSVESSEWLDFWYTWIRASLAINEGKVAEANDLIQHLDKVYTSNEELQETTLYLWKEKVELDYLVQTGIRNQEIADRYDQLYKEIVDSEIYVTAKINLLEQVVKQSIEINNYELGYQYLNERLCNFKSTDIKNDSFNISEFYEMTLDQIKQNQIMMKLIVSIIGTVLVGGVGVLTYIIFKKQSRIKALSNEIKAKQDVDTLTNTLTKEALYDCLEVHMGQDDLLNFMVINIDDFKRYNEVYGYLTGDKVLQKLAQLIKTTFPEAYVARHAGHHFIVVSPNNRSACLLKLEYLLEKMYDENIENTSNLVDGRVTISAGLSTGKVLTKLQVDQHINDATHKLELSKKRGSNKVTV</sequence>
<organism evidence="1">
    <name type="scientific">Turicibacter sanguinis</name>
    <dbReference type="NCBI Taxonomy" id="154288"/>
    <lineage>
        <taxon>Bacteria</taxon>
        <taxon>Bacillati</taxon>
        <taxon>Bacillota</taxon>
        <taxon>Erysipelotrichia</taxon>
        <taxon>Erysipelotrichales</taxon>
        <taxon>Turicibacteraceae</taxon>
        <taxon>Turicibacter</taxon>
    </lineage>
</organism>
<dbReference type="AlphaFoldDB" id="A0A6I3NGS4"/>
<dbReference type="InterPro" id="IPR011990">
    <property type="entry name" value="TPR-like_helical_dom_sf"/>
</dbReference>
<name>A0A6I3NGS4_9FIRM</name>
<dbReference type="InterPro" id="IPR043128">
    <property type="entry name" value="Rev_trsase/Diguanyl_cyclase"/>
</dbReference>
<dbReference type="SUPFAM" id="SSF55073">
    <property type="entry name" value="Nucleotide cyclase"/>
    <property type="match status" value="1"/>
</dbReference>
<dbReference type="EMBL" id="WMQV01000005">
    <property type="protein sequence ID" value="MTL93542.1"/>
    <property type="molecule type" value="Genomic_DNA"/>
</dbReference>
<evidence type="ECO:0000313" key="1">
    <source>
        <dbReference type="EMBL" id="MTL93542.1"/>
    </source>
</evidence>
<dbReference type="PANTHER" id="PTHR45138">
    <property type="entry name" value="REGULATORY COMPONENTS OF SENSORY TRANSDUCTION SYSTEM"/>
    <property type="match status" value="1"/>
</dbReference>
<dbReference type="InterPro" id="IPR050469">
    <property type="entry name" value="Diguanylate_Cyclase"/>
</dbReference>
<protein>
    <submittedName>
        <fullName evidence="1">Diguanylate cyclase</fullName>
    </submittedName>
</protein>
<dbReference type="RefSeq" id="WP_129821751.1">
    <property type="nucleotide sequence ID" value="NZ_RCYV01000025.1"/>
</dbReference>
<dbReference type="PROSITE" id="PS50005">
    <property type="entry name" value="TPR"/>
    <property type="match status" value="1"/>
</dbReference>
<dbReference type="GO" id="GO:0052621">
    <property type="term" value="F:diguanylate cyclase activity"/>
    <property type="evidence" value="ECO:0007669"/>
    <property type="project" value="TreeGrafter"/>
</dbReference>
<dbReference type="PROSITE" id="PS50887">
    <property type="entry name" value="GGDEF"/>
    <property type="match status" value="1"/>
</dbReference>
<gene>
    <name evidence="1" type="ORF">GMA64_03280</name>
</gene>
<dbReference type="Gene3D" id="3.30.70.270">
    <property type="match status" value="1"/>
</dbReference>
<dbReference type="SMART" id="SM00267">
    <property type="entry name" value="GGDEF"/>
    <property type="match status" value="1"/>
</dbReference>